<comment type="caution">
    <text evidence="1">The sequence shown here is derived from an EMBL/GenBank/DDBJ whole genome shotgun (WGS) entry which is preliminary data.</text>
</comment>
<protein>
    <recommendedName>
        <fullName evidence="3">Transposase IS111A/IS1328/IS1533 N-terminal domain-containing protein</fullName>
    </recommendedName>
</protein>
<evidence type="ECO:0000313" key="2">
    <source>
        <dbReference type="Proteomes" id="UP001234216"/>
    </source>
</evidence>
<evidence type="ECO:0000313" key="1">
    <source>
        <dbReference type="EMBL" id="MDQ0904967.1"/>
    </source>
</evidence>
<reference evidence="1" key="1">
    <citation type="submission" date="2023-07" db="EMBL/GenBank/DDBJ databases">
        <title>Comparative genomics of wheat-associated soil bacteria to identify genetic determinants of phenazine resistance.</title>
        <authorList>
            <person name="Mouncey N."/>
        </authorList>
    </citation>
    <scope>NUCLEOTIDE SEQUENCE</scope>
    <source>
        <strain evidence="1">V4I22</strain>
    </source>
</reference>
<evidence type="ECO:0008006" key="3">
    <source>
        <dbReference type="Google" id="ProtNLM"/>
    </source>
</evidence>
<dbReference type="RefSeq" id="WP_306972464.1">
    <property type="nucleotide sequence ID" value="NZ_JAUSZV010000005.1"/>
</dbReference>
<proteinExistence type="predicted"/>
<gene>
    <name evidence="1" type="ORF">QFZ22_000952</name>
</gene>
<dbReference type="AlphaFoldDB" id="A0AAW8F485"/>
<organism evidence="1 2">
    <name type="scientific">Streptomyces canus</name>
    <dbReference type="NCBI Taxonomy" id="58343"/>
    <lineage>
        <taxon>Bacteria</taxon>
        <taxon>Bacillati</taxon>
        <taxon>Actinomycetota</taxon>
        <taxon>Actinomycetes</taxon>
        <taxon>Kitasatosporales</taxon>
        <taxon>Streptomycetaceae</taxon>
        <taxon>Streptomyces</taxon>
        <taxon>Streptomyces aurantiacus group</taxon>
    </lineage>
</organism>
<dbReference type="Proteomes" id="UP001234216">
    <property type="component" value="Unassembled WGS sequence"/>
</dbReference>
<sequence length="87" mass="8561">MFERMYAGLDVHVRSVVGAAIDGVLGEIRSLRLAPEAGAVVSWVASLPGPVAVAYEARPTGFGLAGVNGGGCAVRGGGPVQGRGAAG</sequence>
<accession>A0AAW8F485</accession>
<name>A0AAW8F485_9ACTN</name>
<dbReference type="EMBL" id="JAUSZV010000005">
    <property type="protein sequence ID" value="MDQ0904967.1"/>
    <property type="molecule type" value="Genomic_DNA"/>
</dbReference>